<dbReference type="RefSeq" id="WP_002590274.1">
    <property type="nucleotide sequence ID" value="NZ_BAABXO010000001.1"/>
</dbReference>
<feature type="domain" description="VTT" evidence="7">
    <location>
        <begin position="40"/>
        <end position="158"/>
    </location>
</feature>
<proteinExistence type="inferred from homology"/>
<dbReference type="PANTHER" id="PTHR42709">
    <property type="entry name" value="ALKALINE PHOSPHATASE LIKE PROTEIN"/>
    <property type="match status" value="1"/>
</dbReference>
<dbReference type="PANTHER" id="PTHR42709:SF6">
    <property type="entry name" value="UNDECAPRENYL PHOSPHATE TRANSPORTER A"/>
    <property type="match status" value="1"/>
</dbReference>
<accession>A0A412ZBN2</accession>
<evidence type="ECO:0000256" key="4">
    <source>
        <dbReference type="ARBA" id="ARBA00022692"/>
    </source>
</evidence>
<dbReference type="GO" id="GO:0005886">
    <property type="term" value="C:plasma membrane"/>
    <property type="evidence" value="ECO:0007669"/>
    <property type="project" value="UniProtKB-SubCell"/>
</dbReference>
<evidence type="ECO:0000256" key="6">
    <source>
        <dbReference type="ARBA" id="ARBA00023136"/>
    </source>
</evidence>
<sequence length="169" mass="18969">MDVQMLTQYFLRYGAVFIFVIILLEYMNLPGFPAGIIMPLAGIWAARGQISFFMVMALGLAAGLLGSWILYGIGRMGGDLFLDRYLKRFPKHEPVIQRNFELLRTRGAAGIFISKLIPMIRTIISIPAGVIRMNFVKYTISSALGIFVWNFFLIGAGYVMGDQVFQLLS</sequence>
<comment type="caution">
    <text evidence="8">The sequence shown here is derived from an EMBL/GenBank/DDBJ whole genome shotgun (WGS) entry which is preliminary data.</text>
</comment>
<dbReference type="AlphaFoldDB" id="A0A412ZBN2"/>
<dbReference type="Pfam" id="PF09335">
    <property type="entry name" value="VTT_dom"/>
    <property type="match status" value="1"/>
</dbReference>
<dbReference type="EMBL" id="QRZM01000002">
    <property type="protein sequence ID" value="RGV77490.1"/>
    <property type="molecule type" value="Genomic_DNA"/>
</dbReference>
<comment type="subcellular location">
    <subcellularLocation>
        <location evidence="1">Cell membrane</location>
        <topology evidence="1">Multi-pass membrane protein</topology>
    </subcellularLocation>
</comment>
<evidence type="ECO:0000256" key="2">
    <source>
        <dbReference type="ARBA" id="ARBA00010792"/>
    </source>
</evidence>
<dbReference type="InterPro" id="IPR032816">
    <property type="entry name" value="VTT_dom"/>
</dbReference>
<gene>
    <name evidence="8" type="ORF">DWW02_07430</name>
</gene>
<evidence type="ECO:0000259" key="7">
    <source>
        <dbReference type="Pfam" id="PF09335"/>
    </source>
</evidence>
<keyword evidence="3" id="KW-1003">Cell membrane</keyword>
<comment type="similarity">
    <text evidence="2">Belongs to the DedA family.</text>
</comment>
<protein>
    <submittedName>
        <fullName evidence="8">DedA family protein</fullName>
    </submittedName>
</protein>
<evidence type="ECO:0000256" key="5">
    <source>
        <dbReference type="ARBA" id="ARBA00022989"/>
    </source>
</evidence>
<dbReference type="Proteomes" id="UP000284543">
    <property type="component" value="Unassembled WGS sequence"/>
</dbReference>
<evidence type="ECO:0000256" key="3">
    <source>
        <dbReference type="ARBA" id="ARBA00022475"/>
    </source>
</evidence>
<name>A0A412ZBN2_9FIRM</name>
<dbReference type="InterPro" id="IPR051311">
    <property type="entry name" value="DedA_domain"/>
</dbReference>
<keyword evidence="4" id="KW-0812">Transmembrane</keyword>
<evidence type="ECO:0000313" key="9">
    <source>
        <dbReference type="Proteomes" id="UP000284543"/>
    </source>
</evidence>
<evidence type="ECO:0000313" key="8">
    <source>
        <dbReference type="EMBL" id="RGV77490.1"/>
    </source>
</evidence>
<keyword evidence="5" id="KW-1133">Transmembrane helix</keyword>
<reference evidence="8 9" key="1">
    <citation type="submission" date="2018-08" db="EMBL/GenBank/DDBJ databases">
        <title>A genome reference for cultivated species of the human gut microbiota.</title>
        <authorList>
            <person name="Zou Y."/>
            <person name="Xue W."/>
            <person name="Luo G."/>
        </authorList>
    </citation>
    <scope>NUCLEOTIDE SEQUENCE [LARGE SCALE GENOMIC DNA]</scope>
    <source>
        <strain evidence="8 9">AF14-18</strain>
    </source>
</reference>
<organism evidence="8 9">
    <name type="scientific">Enterocloster bolteae</name>
    <dbReference type="NCBI Taxonomy" id="208479"/>
    <lineage>
        <taxon>Bacteria</taxon>
        <taxon>Bacillati</taxon>
        <taxon>Bacillota</taxon>
        <taxon>Clostridia</taxon>
        <taxon>Lachnospirales</taxon>
        <taxon>Lachnospiraceae</taxon>
        <taxon>Enterocloster</taxon>
    </lineage>
</organism>
<evidence type="ECO:0000256" key="1">
    <source>
        <dbReference type="ARBA" id="ARBA00004651"/>
    </source>
</evidence>
<keyword evidence="6" id="KW-0472">Membrane</keyword>